<dbReference type="InterPro" id="IPR016032">
    <property type="entry name" value="Sig_transdc_resp-reg_C-effctor"/>
</dbReference>
<organism evidence="4 5">
    <name type="scientific">Mycolicibacterium hodleri</name>
    <dbReference type="NCBI Taxonomy" id="49897"/>
    <lineage>
        <taxon>Bacteria</taxon>
        <taxon>Bacillati</taxon>
        <taxon>Actinomycetota</taxon>
        <taxon>Actinomycetes</taxon>
        <taxon>Mycobacteriales</taxon>
        <taxon>Mycobacteriaceae</taxon>
        <taxon>Mycolicibacterium</taxon>
    </lineage>
</organism>
<dbReference type="SUPFAM" id="SSF52540">
    <property type="entry name" value="P-loop containing nucleoside triphosphate hydrolases"/>
    <property type="match status" value="1"/>
</dbReference>
<dbReference type="EMBL" id="VIFX01000025">
    <property type="protein sequence ID" value="TQR84939.1"/>
    <property type="molecule type" value="Genomic_DNA"/>
</dbReference>
<dbReference type="InterPro" id="IPR041664">
    <property type="entry name" value="AAA_16"/>
</dbReference>
<comment type="caution">
    <text evidence="4">The sequence shown here is derived from an EMBL/GenBank/DDBJ whole genome shotgun (WGS) entry which is preliminary data.</text>
</comment>
<reference evidence="4 5" key="1">
    <citation type="submission" date="2018-10" db="EMBL/GenBank/DDBJ databases">
        <title>Draft genome of Mycobacterium hodleri strain B.</title>
        <authorList>
            <person name="Amande T.J."/>
            <person name="Mcgenity T.J."/>
        </authorList>
    </citation>
    <scope>NUCLEOTIDE SEQUENCE [LARGE SCALE GENOMIC DNA]</scope>
    <source>
        <strain evidence="4 5">B</strain>
    </source>
</reference>
<feature type="domain" description="HTH luxR-type" evidence="3">
    <location>
        <begin position="850"/>
        <end position="915"/>
    </location>
</feature>
<keyword evidence="2" id="KW-0067">ATP-binding</keyword>
<dbReference type="PROSITE" id="PS00622">
    <property type="entry name" value="HTH_LUXR_1"/>
    <property type="match status" value="1"/>
</dbReference>
<dbReference type="Gene3D" id="1.10.10.10">
    <property type="entry name" value="Winged helix-like DNA-binding domain superfamily/Winged helix DNA-binding domain"/>
    <property type="match status" value="1"/>
</dbReference>
<sequence>MTSETLSERLVGRGPEIASVRSFLLGASDDRRVLTFTGPPGIGKTAMLDCAAKMADQWRVLRCNGVPSETDMAFAGLNQLLTPLQGLITELYAPMSETLSDAIGLTGGHRPGVEAVAEAVLSLLAVDPDSKPWLAVLDDVQWLDTASVDVLRMVTELGSGVRMKLVAAHRRDSHLGWTGAAVHAHSLQPLTDSEAVDVLLARFPESSSPTRQRLIAEAAGNPLVLLELSRTTAGRQWGHPMSGYADVDLTPRLNTLYADDIADLPGPMRRTLLVAALTRNPKVSIVQAAASECDVHTVLRALHDRRLVDVDERQRIRFANQLVKHAVVSASTSDERYAAHRALASAMTDRPDHRVWHLGEATSEPDDGMAALLEQKAHDWRQSGDVTAAVSALYRSADLSVDAVERQRRRALAHYVDARMSGESPRIAAQMGPTVRVQPGSPAALQSAIAVAYVAFDEDANIDFAHRVLVNALDDALDSAECNDDLILDALEILLTVSKYAASKDMWNSFYAVMGRATVPETALLRLRTHLVADPARTAATAVDQLDEAILRLTSQRDPTLVTRLAAAAHYVDRVRTFRSELLQLSESARANGSLSLAISAMMPVCIDDVRTGRWLDADTLTSECLDMCRATGFSLQSWPLRLAGAWLAAGRGDDASSRQVTAEVLRWASSSGAGGAVRFAYQVRAFSALTQGNWEEAYVLASAVSLPGTLESNVGHALWAAFDMVEAAVRAGHVKEAAAHAAALRDSQVALVSSRLALVVAGSTAMTASDEYFVELFDRALAMPGAADWPMERARLNLVYGERLRRHRMITKARAHLNTAVQDFAVIGAATWRARSQAEFDATGHRNRDGSGVGALTPQEFQVARLAATGLTNKAIAERLAISHRTVGAHLERSMPKLGVNSRAGLRRAIEGLSDAPSGGAR</sequence>
<dbReference type="GO" id="GO:0005737">
    <property type="term" value="C:cytoplasm"/>
    <property type="evidence" value="ECO:0007669"/>
    <property type="project" value="TreeGrafter"/>
</dbReference>
<dbReference type="Pfam" id="PF13191">
    <property type="entry name" value="AAA_16"/>
    <property type="match status" value="1"/>
</dbReference>
<dbReference type="GO" id="GO:0005524">
    <property type="term" value="F:ATP binding"/>
    <property type="evidence" value="ECO:0007669"/>
    <property type="project" value="UniProtKB-KW"/>
</dbReference>
<evidence type="ECO:0000256" key="1">
    <source>
        <dbReference type="ARBA" id="ARBA00022741"/>
    </source>
</evidence>
<dbReference type="InterPro" id="IPR036388">
    <property type="entry name" value="WH-like_DNA-bd_sf"/>
</dbReference>
<protein>
    <submittedName>
        <fullName evidence="4">AAA family ATPase</fullName>
    </submittedName>
</protein>
<dbReference type="InterPro" id="IPR000792">
    <property type="entry name" value="Tscrpt_reg_LuxR_C"/>
</dbReference>
<keyword evidence="5" id="KW-1185">Reference proteome</keyword>
<accession>A0A544VY81</accession>
<name>A0A544VY81_9MYCO</name>
<dbReference type="AlphaFoldDB" id="A0A544VY81"/>
<keyword evidence="1" id="KW-0547">Nucleotide-binding</keyword>
<dbReference type="PROSITE" id="PS50043">
    <property type="entry name" value="HTH_LUXR_2"/>
    <property type="match status" value="1"/>
</dbReference>
<dbReference type="GO" id="GO:0004016">
    <property type="term" value="F:adenylate cyclase activity"/>
    <property type="evidence" value="ECO:0007669"/>
    <property type="project" value="TreeGrafter"/>
</dbReference>
<dbReference type="RefSeq" id="WP_142553636.1">
    <property type="nucleotide sequence ID" value="NZ_VIFX01000025.1"/>
</dbReference>
<evidence type="ECO:0000256" key="2">
    <source>
        <dbReference type="ARBA" id="ARBA00022840"/>
    </source>
</evidence>
<proteinExistence type="predicted"/>
<evidence type="ECO:0000259" key="3">
    <source>
        <dbReference type="PROSITE" id="PS50043"/>
    </source>
</evidence>
<evidence type="ECO:0000313" key="4">
    <source>
        <dbReference type="EMBL" id="TQR84939.1"/>
    </source>
</evidence>
<dbReference type="CDD" id="cd06170">
    <property type="entry name" value="LuxR_C_like"/>
    <property type="match status" value="1"/>
</dbReference>
<dbReference type="InterPro" id="IPR027417">
    <property type="entry name" value="P-loop_NTPase"/>
</dbReference>
<dbReference type="PANTHER" id="PTHR16305:SF35">
    <property type="entry name" value="TRANSCRIPTIONAL ACTIVATOR DOMAIN"/>
    <property type="match status" value="1"/>
</dbReference>
<dbReference type="Pfam" id="PF00196">
    <property type="entry name" value="GerE"/>
    <property type="match status" value="1"/>
</dbReference>
<dbReference type="PANTHER" id="PTHR16305">
    <property type="entry name" value="TESTICULAR SOLUBLE ADENYLYL CYCLASE"/>
    <property type="match status" value="1"/>
</dbReference>
<gene>
    <name evidence="4" type="ORF">D8S82_19220</name>
</gene>
<dbReference type="GO" id="GO:0003677">
    <property type="term" value="F:DNA binding"/>
    <property type="evidence" value="ECO:0007669"/>
    <property type="project" value="InterPro"/>
</dbReference>
<dbReference type="SMART" id="SM00421">
    <property type="entry name" value="HTH_LUXR"/>
    <property type="match status" value="1"/>
</dbReference>
<evidence type="ECO:0000313" key="5">
    <source>
        <dbReference type="Proteomes" id="UP000315759"/>
    </source>
</evidence>
<dbReference type="PRINTS" id="PR00038">
    <property type="entry name" value="HTHLUXR"/>
</dbReference>
<dbReference type="Proteomes" id="UP000315759">
    <property type="component" value="Unassembled WGS sequence"/>
</dbReference>
<dbReference type="GO" id="GO:0006355">
    <property type="term" value="P:regulation of DNA-templated transcription"/>
    <property type="evidence" value="ECO:0007669"/>
    <property type="project" value="InterPro"/>
</dbReference>
<dbReference type="Gene3D" id="3.40.50.300">
    <property type="entry name" value="P-loop containing nucleotide triphosphate hydrolases"/>
    <property type="match status" value="1"/>
</dbReference>
<dbReference type="SUPFAM" id="SSF46894">
    <property type="entry name" value="C-terminal effector domain of the bipartite response regulators"/>
    <property type="match status" value="1"/>
</dbReference>